<feature type="chain" id="PRO_5004888980" description="BIG2 domain-containing protein" evidence="1">
    <location>
        <begin position="34"/>
        <end position="469"/>
    </location>
</feature>
<feature type="signal peptide" evidence="1">
    <location>
        <begin position="1"/>
        <end position="33"/>
    </location>
</feature>
<keyword evidence="4" id="KW-1185">Reference proteome</keyword>
<dbReference type="Proteomes" id="UP000019253">
    <property type="component" value="Unassembled WGS sequence"/>
</dbReference>
<feature type="non-terminal residue" evidence="3">
    <location>
        <position position="469"/>
    </location>
</feature>
<protein>
    <recommendedName>
        <fullName evidence="2">BIG2 domain-containing protein</fullName>
    </recommendedName>
</protein>
<accession>W7B582</accession>
<organism evidence="3 4">
    <name type="scientific">Listeria grandensis FSL F6-0971</name>
    <dbReference type="NCBI Taxonomy" id="1265819"/>
    <lineage>
        <taxon>Bacteria</taxon>
        <taxon>Bacillati</taxon>
        <taxon>Bacillota</taxon>
        <taxon>Bacilli</taxon>
        <taxon>Bacillales</taxon>
        <taxon>Listeriaceae</taxon>
        <taxon>Listeria</taxon>
    </lineage>
</organism>
<dbReference type="SUPFAM" id="SSF49373">
    <property type="entry name" value="Invasin/intimin cell-adhesion fragments"/>
    <property type="match status" value="1"/>
</dbReference>
<keyword evidence="1" id="KW-0732">Signal</keyword>
<dbReference type="AlphaFoldDB" id="W7B582"/>
<dbReference type="RefSeq" id="WP_173399972.1">
    <property type="nucleotide sequence ID" value="NZ_AODD01000023.1"/>
</dbReference>
<feature type="domain" description="BIG2" evidence="2">
    <location>
        <begin position="251"/>
        <end position="327"/>
    </location>
</feature>
<dbReference type="Gene3D" id="2.60.40.1080">
    <property type="match status" value="1"/>
</dbReference>
<proteinExistence type="predicted"/>
<reference evidence="3 4" key="1">
    <citation type="journal article" date="2014" name="Int. J. Syst. Evol. Microbiol.">
        <title>Listeria floridensis sp. nov., Listeria aquatica sp. nov., Listeria cornellensis sp. nov., Listeria riparia sp. nov. and Listeria grandensis sp. nov., from agricultural and natural environments.</title>
        <authorList>
            <person name="den Bakker H.C."/>
            <person name="Warchocki S."/>
            <person name="Wright E.M."/>
            <person name="Allred A.F."/>
            <person name="Ahlstrom C."/>
            <person name="Manuel C.S."/>
            <person name="Stasiewicz M.J."/>
            <person name="Burrell A."/>
            <person name="Roof S."/>
            <person name="Strawn L."/>
            <person name="Fortes E.D."/>
            <person name="Nightingale K.K."/>
            <person name="Kephart D."/>
            <person name="Wiedmann M."/>
        </authorList>
    </citation>
    <scope>NUCLEOTIDE SEQUENCE [LARGE SCALE GENOMIC DNA]</scope>
    <source>
        <strain evidence="4">FSL F6-971</strain>
    </source>
</reference>
<dbReference type="EMBL" id="AODD01000023">
    <property type="protein sequence ID" value="EUJ22444.1"/>
    <property type="molecule type" value="Genomic_DNA"/>
</dbReference>
<dbReference type="Pfam" id="PF18449">
    <property type="entry name" value="Endotoxin_C2"/>
    <property type="match status" value="1"/>
</dbReference>
<dbReference type="InterPro" id="IPR003343">
    <property type="entry name" value="Big_2"/>
</dbReference>
<dbReference type="InterPro" id="IPR054544">
    <property type="entry name" value="Pest_crys_Cry1Aa_dom-IV"/>
</dbReference>
<gene>
    <name evidence="3" type="ORF">PGRAN_13213</name>
</gene>
<name>W7B582_9LIST</name>
<comment type="caution">
    <text evidence="3">The sequence shown here is derived from an EMBL/GenBank/DDBJ whole genome shotgun (WGS) entry which is preliminary data.</text>
</comment>
<dbReference type="InterPro" id="IPR008964">
    <property type="entry name" value="Invasin/intimin_cell_adhesion"/>
</dbReference>
<dbReference type="SMART" id="SM00635">
    <property type="entry name" value="BID_2"/>
    <property type="match status" value="1"/>
</dbReference>
<dbReference type="STRING" id="1265819.PGRAN_13213"/>
<evidence type="ECO:0000259" key="2">
    <source>
        <dbReference type="SMART" id="SM00635"/>
    </source>
</evidence>
<evidence type="ECO:0000313" key="3">
    <source>
        <dbReference type="EMBL" id="EUJ22444.1"/>
    </source>
</evidence>
<evidence type="ECO:0000256" key="1">
    <source>
        <dbReference type="SAM" id="SignalP"/>
    </source>
</evidence>
<evidence type="ECO:0000313" key="4">
    <source>
        <dbReference type="Proteomes" id="UP000019253"/>
    </source>
</evidence>
<sequence>MNKNMKKVAIALLATNVIASTVLTALPPVQTHAAENKLMSTVNASQDNLINTVRDGDTKITGKVPGGAQLVEVSLWEHADYPSDPVYALKRYAARVQSDSNGNYSITPGDLTPVDLAGPYTSSSFKYAFRAYPFSVKITTGNSLTAETSIQQSKNTANTGYINPVKVGDKEITGHLDNRPSQPITFREMGAWTFGTTTPTPQRVAYTSTDANGNFKFTLGTGIQYARLTVESSLEILLNTIPGVNETSIYVPTSLTVDTSAINAARGTTGKITASITPAAADQALTYTSSNSNIITVDASGSWQAKATGTATITVTPNANTGLAKTISVTVTANAADVAQTAVNDLFISDNPANHIKDTTTQAKVDAVTDATKKAELQTYVDKAQTELNARTAEAERVAAATTSVNDLFLSDNPANHIKDTTTQAKIDAAQTKVDAVTDTTKKAELQTYVDKAQTELDDKKHGESKMSM</sequence>
<dbReference type="Pfam" id="PF02368">
    <property type="entry name" value="Big_2"/>
    <property type="match status" value="1"/>
</dbReference>